<reference evidence="1" key="1">
    <citation type="submission" date="2019-11" db="EMBL/GenBank/DDBJ databases">
        <title>Nori genome reveals adaptations in red seaweeds to the harsh intertidal environment.</title>
        <authorList>
            <person name="Wang D."/>
            <person name="Mao Y."/>
        </authorList>
    </citation>
    <scope>NUCLEOTIDE SEQUENCE</scope>
    <source>
        <tissue evidence="1">Gametophyte</tissue>
    </source>
</reference>
<keyword evidence="2" id="KW-1185">Reference proteome</keyword>
<name>A0ACC3BL80_PYRYE</name>
<evidence type="ECO:0000313" key="1">
    <source>
        <dbReference type="EMBL" id="KAK1858739.1"/>
    </source>
</evidence>
<organism evidence="1 2">
    <name type="scientific">Pyropia yezoensis</name>
    <name type="common">Susabi-nori</name>
    <name type="synonym">Porphyra yezoensis</name>
    <dbReference type="NCBI Taxonomy" id="2788"/>
    <lineage>
        <taxon>Eukaryota</taxon>
        <taxon>Rhodophyta</taxon>
        <taxon>Bangiophyceae</taxon>
        <taxon>Bangiales</taxon>
        <taxon>Bangiaceae</taxon>
        <taxon>Pyropia</taxon>
    </lineage>
</organism>
<evidence type="ECO:0000313" key="2">
    <source>
        <dbReference type="Proteomes" id="UP000798662"/>
    </source>
</evidence>
<gene>
    <name evidence="1" type="ORF">I4F81_001340</name>
</gene>
<comment type="caution">
    <text evidence="1">The sequence shown here is derived from an EMBL/GenBank/DDBJ whole genome shotgun (WGS) entry which is preliminary data.</text>
</comment>
<sequence>MSAGAAEELARLAAEVDRLRDVVADLEHEAGRSFMGYGPFETTAFAVALFVAAYQLLPDPTGEQGASDSSEFDVYRQWRTAMVCLIGYLALVVGVFIQQLIAGWAGWDLWWLLALMLAPWAPVAGVVCRTLRAFARMRAMMRTRGCRNRLSAVLREFLFLGHGSLSVAAVSSWLHPASHQGSHPEVPNDLVQNKYAADVKFTVGLAIRKAHLLPLSREAMAEGPQLDAHVGSSLKWMCKVARADPLARLWSRHSAQSIPMTYRRDDDADEPGRCWRGLGPCTRPAEASGEEQTLVLSPFPLNQGKLSPREETLVLDVIDAVLPSGTLSDRRLAFLDRLLCDHCNMAVRAAVEAFVESSHRQHVGVRAPTWFQDATVIWTPSFRSVLDVMRHGALLDNAGVLVDGDPADGGPSSHDNDAYVRLSAMQATDQVMTLLFFLSRSLLGGSTVLGPLRDHIKRRLHVSESGDWWTSYWASLRARLAASSAWQPSLKGGAHRQEEIGKLMDAALRDTVDQEVRGVLQLLLDGERTNWGGLTKPRLCRSTRCFLSENLAQAVFWVRPRARFILVGCHVSVARDRYRPQTASVVMASVVARLGRAARAPPPLRPFLPRGRGVASAAPSPPAAPPTAAAVAAVARSPFGTIVGPDPSPVAAVRSSLAAAAAAAAAGGGPERAAKRAAAGRLSVRQRLATLLDAGSFTETDALLSTSGEGGPVGEGVVTGYGTVGGRAVGVYAQDFTVLGGSLSGGHAAKIAKVMDGAVAAGIPLVGLVDSGGARIQDGVGALAGYTRIFRRAVAASGVVPQLSVVLGACAGGAVYAPALTDWVVMEAGGGSMFLTGPGVVRAVCREEVTGQDLGGAAVHARVSGVVGLVRAGEVDTLRAVRQLLSYLPSNWREAPPRVAAAAPAVDTDGGAGASVPDEDPALDTVLPSSADAPYDMVNILSRVMDAGSLFPMHHGWAPNVITAFARLGGRPVGVVANQPAHLAGVLDADASVKAARFVRFCDSFGLPIVTFTDVPGFLPGTAQEAGGVIRHGAKLLYAYAEATVPKLGVIVRKAFGGAYCVMSSKELGGDVNYAWPSAAVAVMGARGAVGVLKGGGANANTWEHPDLEAEAEYAVSYENPLAAVRCGELDAVIPARSTRRVLLADLERLVGKGRAGHVRAVLPKKHGCIPL</sequence>
<dbReference type="Proteomes" id="UP000798662">
    <property type="component" value="Chromosome 1"/>
</dbReference>
<protein>
    <submittedName>
        <fullName evidence="1">Uncharacterized protein</fullName>
    </submittedName>
</protein>
<accession>A0ACC3BL80</accession>
<proteinExistence type="predicted"/>
<dbReference type="EMBL" id="CM020618">
    <property type="protein sequence ID" value="KAK1858739.1"/>
    <property type="molecule type" value="Genomic_DNA"/>
</dbReference>